<reference evidence="1 2" key="1">
    <citation type="journal article" date="2021" name="Front. Genet.">
        <title>Chromosome-Level Genome Assembly Reveals Significant Gene Expansion in the Toll and IMD Signaling Pathways of Dendrolimus kikuchii.</title>
        <authorList>
            <person name="Zhou J."/>
            <person name="Wu P."/>
            <person name="Xiong Z."/>
            <person name="Liu N."/>
            <person name="Zhao N."/>
            <person name="Ji M."/>
            <person name="Qiu Y."/>
            <person name="Yang B."/>
        </authorList>
    </citation>
    <scope>NUCLEOTIDE SEQUENCE [LARGE SCALE GENOMIC DNA]</scope>
    <source>
        <strain evidence="1">Ann1</strain>
    </source>
</reference>
<organism evidence="1 2">
    <name type="scientific">Dendrolimus kikuchii</name>
    <dbReference type="NCBI Taxonomy" id="765133"/>
    <lineage>
        <taxon>Eukaryota</taxon>
        <taxon>Metazoa</taxon>
        <taxon>Ecdysozoa</taxon>
        <taxon>Arthropoda</taxon>
        <taxon>Hexapoda</taxon>
        <taxon>Insecta</taxon>
        <taxon>Pterygota</taxon>
        <taxon>Neoptera</taxon>
        <taxon>Endopterygota</taxon>
        <taxon>Lepidoptera</taxon>
        <taxon>Glossata</taxon>
        <taxon>Ditrysia</taxon>
        <taxon>Bombycoidea</taxon>
        <taxon>Lasiocampidae</taxon>
        <taxon>Dendrolimus</taxon>
    </lineage>
</organism>
<proteinExistence type="predicted"/>
<accession>A0ACC1CL38</accession>
<dbReference type="Proteomes" id="UP000824533">
    <property type="component" value="Linkage Group LG22"/>
</dbReference>
<protein>
    <submittedName>
        <fullName evidence="1">Uncharacterized protein</fullName>
    </submittedName>
</protein>
<comment type="caution">
    <text evidence="1">The sequence shown here is derived from an EMBL/GenBank/DDBJ whole genome shotgun (WGS) entry which is preliminary data.</text>
</comment>
<evidence type="ECO:0000313" key="1">
    <source>
        <dbReference type="EMBL" id="KAJ0172298.1"/>
    </source>
</evidence>
<name>A0ACC1CL38_9NEOP</name>
<dbReference type="EMBL" id="CM034408">
    <property type="protein sequence ID" value="KAJ0172298.1"/>
    <property type="molecule type" value="Genomic_DNA"/>
</dbReference>
<sequence length="1000" mass="113405">MSYYNEHASFTEVPVFNVVKMDASKITSKTSSLKALILKAWRERWTDIQWGINIKTILPRGVSGDLYNLADCILQQAMIGYGANQLIISYLKHSLASHLVSYAAVLQRISKFDAFHKPHCILSLLEFLESFLDNITCRGKMEEEVLTYAVSSIILWLLQVYHYSLSKYPSSNPIQCQELLEKSTALLNSIVNTDFLLGMFYLAKQSDPDEYNEVTKKCQEITAYMMMNTQFKAPVTIHDTLQKICNMDIDKIAPLNNKPEPVTHCLQAMIAINVLANPGADLQQLSSQLLMIKRIKGYSLSRLYFELVRACFISLNDSSKDASKQPLWAAFTFLKIPQLIKYLHNLCGTSNKESEYSIELVEAFEKLLQCYPLLDIVDTKNSCNSVVSLLEPLVLLNIVSDSHLTYFRQKRENKDVKLQKLEPTGLLGSVPSFITTAEPTLAGILKTIGGDFHQIQDSLYDMLCQIAGGTTLDTILAVATVESKLKLLVSSLIKLNEFALHAASEKGAPQSKAIHIFDISFLILCSIVQDYGADTVLEEKGDSFFENWVRDCMVQKGVYKRPEQILQKCDEQIVDIFIHHLSAAEFDFKNTNLKPHDLCSNVSGVIKEVLFAWEQGSLSTADVKRMLDSLRTKMVSLAVCASMWLSSYINVLHQDAILKPLNMIQQFLLPQNEVELLQIDNLKERVILMCKIIRKLQYDIHPPAVPKTKAIMISHKIISRQPILEQLQTVWEDIKIRGYLHIDATHIIESLLNTTGPVWFVTNLVKETLKFRYQEDLDRSVDIVIAMLHLDIEKCTTALLLHVLPEYLYNAKLCEELVEPQSSTLAKLSVYCIYAALEHSNGNKSVSSRKRRHDDAEDIDTIVSSRKMRRLNDNTSDNTGMYYSQGSSSSDVILKQPLLSALEILYTSFSHLAGKNGDVTPQTHFILQFLIYVVQCGQERAQLVLQKLPSELVPTLIKALPDYFNISFILRLYDLNTAYGRKDTARDLCLMRNMRLRPDL</sequence>
<gene>
    <name evidence="1" type="ORF">K1T71_012271</name>
</gene>
<evidence type="ECO:0000313" key="2">
    <source>
        <dbReference type="Proteomes" id="UP000824533"/>
    </source>
</evidence>
<keyword evidence="2" id="KW-1185">Reference proteome</keyword>